<evidence type="ECO:0000256" key="1">
    <source>
        <dbReference type="ARBA" id="ARBA00001668"/>
    </source>
</evidence>
<evidence type="ECO:0000256" key="7">
    <source>
        <dbReference type="ARBA" id="ARBA00022801"/>
    </source>
</evidence>
<feature type="active site" description="Proton donor; for delta-elimination activity" evidence="15">
    <location>
        <position position="261"/>
    </location>
</feature>
<dbReference type="EMBL" id="JAPTGG010000003">
    <property type="protein sequence ID" value="MCZ0864470.1"/>
    <property type="molecule type" value="Genomic_DNA"/>
</dbReference>
<dbReference type="SUPFAM" id="SSF81624">
    <property type="entry name" value="N-terminal domain of MutM-like DNA repair proteins"/>
    <property type="match status" value="1"/>
</dbReference>
<evidence type="ECO:0000259" key="16">
    <source>
        <dbReference type="PROSITE" id="PS51066"/>
    </source>
</evidence>
<feature type="domain" description="FPG-type" evidence="16">
    <location>
        <begin position="237"/>
        <end position="271"/>
    </location>
</feature>
<dbReference type="EC" id="3.2.2.23" evidence="15"/>
<evidence type="ECO:0000256" key="12">
    <source>
        <dbReference type="ARBA" id="ARBA00023268"/>
    </source>
</evidence>
<comment type="similarity">
    <text evidence="2 15">Belongs to the FPG family.</text>
</comment>
<keyword evidence="4 15" id="KW-0479">Metal-binding</keyword>
<comment type="catalytic activity">
    <reaction evidence="1 15">
        <text>Hydrolysis of DNA containing ring-opened 7-methylguanine residues, releasing 2,6-diamino-4-hydroxy-5-(N-methyl)formamidopyrimidine.</text>
        <dbReference type="EC" id="3.2.2.23"/>
    </reaction>
</comment>
<dbReference type="FunFam" id="3.20.190.10:FF:000001">
    <property type="entry name" value="Formamidopyrimidine-DNA glycosylase"/>
    <property type="match status" value="1"/>
</dbReference>
<evidence type="ECO:0000256" key="3">
    <source>
        <dbReference type="ARBA" id="ARBA00011245"/>
    </source>
</evidence>
<evidence type="ECO:0000256" key="8">
    <source>
        <dbReference type="ARBA" id="ARBA00022833"/>
    </source>
</evidence>
<dbReference type="EC" id="4.2.99.18" evidence="15"/>
<dbReference type="CDD" id="cd08966">
    <property type="entry name" value="EcFpg-like_N"/>
    <property type="match status" value="1"/>
</dbReference>
<dbReference type="Proteomes" id="UP001069090">
    <property type="component" value="Unassembled WGS sequence"/>
</dbReference>
<dbReference type="SMART" id="SM00898">
    <property type="entry name" value="Fapy_DNA_glyco"/>
    <property type="match status" value="1"/>
</dbReference>
<organism evidence="18 19">
    <name type="scientific">Dasania phycosphaerae</name>
    <dbReference type="NCBI Taxonomy" id="2950436"/>
    <lineage>
        <taxon>Bacteria</taxon>
        <taxon>Pseudomonadati</taxon>
        <taxon>Pseudomonadota</taxon>
        <taxon>Gammaproteobacteria</taxon>
        <taxon>Cellvibrionales</taxon>
        <taxon>Spongiibacteraceae</taxon>
        <taxon>Dasania</taxon>
    </lineage>
</organism>
<dbReference type="Gene3D" id="3.20.190.10">
    <property type="entry name" value="MutM-like, N-terminal"/>
    <property type="match status" value="1"/>
</dbReference>
<dbReference type="AlphaFoldDB" id="A0A9J6RIG3"/>
<dbReference type="Pfam" id="PF06827">
    <property type="entry name" value="zf-FPG_IleRS"/>
    <property type="match status" value="1"/>
</dbReference>
<comment type="cofactor">
    <cofactor evidence="15">
        <name>Zn(2+)</name>
        <dbReference type="ChEBI" id="CHEBI:29105"/>
    </cofactor>
    <text evidence="15">Binds 1 zinc ion per subunit.</text>
</comment>
<dbReference type="GO" id="GO:0006284">
    <property type="term" value="P:base-excision repair"/>
    <property type="evidence" value="ECO:0007669"/>
    <property type="project" value="InterPro"/>
</dbReference>
<dbReference type="PANTHER" id="PTHR22993">
    <property type="entry name" value="FORMAMIDOPYRIMIDINE-DNA GLYCOSYLASE"/>
    <property type="match status" value="1"/>
</dbReference>
<evidence type="ECO:0000256" key="4">
    <source>
        <dbReference type="ARBA" id="ARBA00022723"/>
    </source>
</evidence>
<dbReference type="NCBIfam" id="NF002211">
    <property type="entry name" value="PRK01103.1"/>
    <property type="match status" value="1"/>
</dbReference>
<dbReference type="InterPro" id="IPR012319">
    <property type="entry name" value="FPG_cat"/>
</dbReference>
<evidence type="ECO:0000256" key="11">
    <source>
        <dbReference type="ARBA" id="ARBA00023239"/>
    </source>
</evidence>
<keyword evidence="10 15" id="KW-0234">DNA repair</keyword>
<proteinExistence type="inferred from homology"/>
<dbReference type="Gene3D" id="1.10.8.50">
    <property type="match status" value="1"/>
</dbReference>
<evidence type="ECO:0000256" key="10">
    <source>
        <dbReference type="ARBA" id="ARBA00023204"/>
    </source>
</evidence>
<dbReference type="InterPro" id="IPR035937">
    <property type="entry name" value="FPG_N"/>
</dbReference>
<dbReference type="InterPro" id="IPR010979">
    <property type="entry name" value="Ribosomal_uS13-like_H2TH"/>
</dbReference>
<evidence type="ECO:0000256" key="9">
    <source>
        <dbReference type="ARBA" id="ARBA00023125"/>
    </source>
</evidence>
<dbReference type="PANTHER" id="PTHR22993:SF9">
    <property type="entry name" value="FORMAMIDOPYRIMIDINE-DNA GLYCOSYLASE"/>
    <property type="match status" value="1"/>
</dbReference>
<feature type="active site" description="Schiff-base intermediate with DNA" evidence="15">
    <location>
        <position position="2"/>
    </location>
</feature>
<keyword evidence="7 15" id="KW-0378">Hydrolase</keyword>
<dbReference type="PROSITE" id="PS51068">
    <property type="entry name" value="FPG_CAT"/>
    <property type="match status" value="1"/>
</dbReference>
<evidence type="ECO:0000256" key="6">
    <source>
        <dbReference type="ARBA" id="ARBA00022771"/>
    </source>
</evidence>
<feature type="active site" description="Proton donor; for beta-elimination activity" evidence="15">
    <location>
        <position position="58"/>
    </location>
</feature>
<comment type="function">
    <text evidence="15">Involved in base excision repair of DNA damaged by oxidation or by mutagenic agents. Acts as DNA glycosylase that recognizes and removes damaged bases. Has a preference for oxidized purines, such as 7,8-dihydro-8-oxoguanine (8-oxoG). Has AP (apurinic/apyrimidinic) lyase activity and introduces nicks in the DNA strand. Cleaves the DNA backbone by beta-delta elimination to generate a single-strand break at the site of the removed base with both 3'- and 5'-phosphates.</text>
</comment>
<dbReference type="SUPFAM" id="SSF46946">
    <property type="entry name" value="S13-like H2TH domain"/>
    <property type="match status" value="1"/>
</dbReference>
<dbReference type="SMART" id="SM01232">
    <property type="entry name" value="H2TH"/>
    <property type="match status" value="1"/>
</dbReference>
<evidence type="ECO:0000256" key="14">
    <source>
        <dbReference type="ARBA" id="ARBA00044632"/>
    </source>
</evidence>
<dbReference type="HAMAP" id="MF_00103">
    <property type="entry name" value="Fapy_DNA_glycosyl"/>
    <property type="match status" value="1"/>
</dbReference>
<keyword evidence="11 15" id="KW-0456">Lyase</keyword>
<dbReference type="GO" id="GO:0003684">
    <property type="term" value="F:damaged DNA binding"/>
    <property type="evidence" value="ECO:0007669"/>
    <property type="project" value="InterPro"/>
</dbReference>
<dbReference type="NCBIfam" id="TIGR00577">
    <property type="entry name" value="fpg"/>
    <property type="match status" value="1"/>
</dbReference>
<evidence type="ECO:0000313" key="19">
    <source>
        <dbReference type="Proteomes" id="UP001069090"/>
    </source>
</evidence>
<dbReference type="InterPro" id="IPR020629">
    <property type="entry name" value="FPG_Glyclase"/>
</dbReference>
<feature type="domain" description="Formamidopyrimidine-DNA glycosylase catalytic" evidence="17">
    <location>
        <begin position="2"/>
        <end position="113"/>
    </location>
</feature>
<keyword evidence="13 15" id="KW-0326">Glycosidase</keyword>
<keyword evidence="8 15" id="KW-0862">Zinc</keyword>
<feature type="active site" description="Proton donor" evidence="15">
    <location>
        <position position="3"/>
    </location>
</feature>
<protein>
    <recommendedName>
        <fullName evidence="15">Formamidopyrimidine-DNA glycosylase</fullName>
        <shortName evidence="15">Fapy-DNA glycosylase</shortName>
        <ecNumber evidence="15">3.2.2.23</ecNumber>
    </recommendedName>
    <alternativeName>
        <fullName evidence="15">DNA-(apurinic or apyrimidinic site) lyase MutM</fullName>
        <shortName evidence="15">AP lyase MutM</shortName>
        <ecNumber evidence="15">4.2.99.18</ecNumber>
    </alternativeName>
</protein>
<dbReference type="PROSITE" id="PS51066">
    <property type="entry name" value="ZF_FPG_2"/>
    <property type="match status" value="1"/>
</dbReference>
<evidence type="ECO:0000256" key="2">
    <source>
        <dbReference type="ARBA" id="ARBA00009409"/>
    </source>
</evidence>
<evidence type="ECO:0000256" key="13">
    <source>
        <dbReference type="ARBA" id="ARBA00023295"/>
    </source>
</evidence>
<dbReference type="Pfam" id="PF01149">
    <property type="entry name" value="Fapy_DNA_glyco"/>
    <property type="match status" value="1"/>
</dbReference>
<comment type="subunit">
    <text evidence="3 15">Monomer.</text>
</comment>
<accession>A0A9J6RIG3</accession>
<dbReference type="GO" id="GO:0034039">
    <property type="term" value="F:8-oxo-7,8-dihydroguanine DNA N-glycosylase activity"/>
    <property type="evidence" value="ECO:0007669"/>
    <property type="project" value="TreeGrafter"/>
</dbReference>
<feature type="binding site" evidence="15">
    <location>
        <position position="152"/>
    </location>
    <ligand>
        <name>DNA</name>
        <dbReference type="ChEBI" id="CHEBI:16991"/>
    </ligand>
</feature>
<gene>
    <name evidence="15 18" type="primary">mutM</name>
    <name evidence="15" type="synonym">fpg</name>
    <name evidence="18" type="ORF">O0V09_04625</name>
</gene>
<name>A0A9J6RIG3_9GAMM</name>
<dbReference type="InterPro" id="IPR000214">
    <property type="entry name" value="Znf_DNA_glyclase/AP_lyase"/>
</dbReference>
<evidence type="ECO:0000256" key="15">
    <source>
        <dbReference type="HAMAP-Rule" id="MF_00103"/>
    </source>
</evidence>
<sequence>MPELPEVETTCRGISPHICGVKIKQLVVRNSRLRWPVPAELTSLVQGHKLLSVTRRAKYLLLNFGHGSVIMHLGMSGSMRIVAAKTPPAKHDHVDMVFANAKVLRFTDPRRFGCVLWCEGDVHGHKLLAKLGPEPLTDEFDGERLYLRSRKRKSPVKTFIMDNAHVVGVGNIYANEALFNAGIRPTAEAGKISRPRYQRLAEEIKAVLAKAITQGGTTLKDFVGGDGKPGYFKQQLQVYGRGGEPCVACGKTLKEVKIGQRATVFCPQCQR</sequence>
<dbReference type="InterPro" id="IPR015887">
    <property type="entry name" value="DNA_glyclase_Znf_dom_DNA_BS"/>
</dbReference>
<keyword evidence="9 15" id="KW-0238">DNA-binding</keyword>
<comment type="caution">
    <text evidence="18">The sequence shown here is derived from an EMBL/GenBank/DDBJ whole genome shotgun (WGS) entry which is preliminary data.</text>
</comment>
<feature type="binding site" evidence="15">
    <location>
        <position position="91"/>
    </location>
    <ligand>
        <name>DNA</name>
        <dbReference type="ChEBI" id="CHEBI:16991"/>
    </ligand>
</feature>
<keyword evidence="12 15" id="KW-0511">Multifunctional enzyme</keyword>
<dbReference type="GO" id="GO:0008270">
    <property type="term" value="F:zinc ion binding"/>
    <property type="evidence" value="ECO:0007669"/>
    <property type="project" value="UniProtKB-UniRule"/>
</dbReference>
<dbReference type="FunFam" id="1.10.8.50:FF:000003">
    <property type="entry name" value="Formamidopyrimidine-DNA glycosylase"/>
    <property type="match status" value="1"/>
</dbReference>
<reference evidence="18 19" key="1">
    <citation type="submission" date="2022-12" db="EMBL/GenBank/DDBJ databases">
        <title>Dasania phycosphaerae sp. nov., isolated from particulate material of the south coast of Korea.</title>
        <authorList>
            <person name="Jiang Y."/>
        </authorList>
    </citation>
    <scope>NUCLEOTIDE SEQUENCE [LARGE SCALE GENOMIC DNA]</scope>
    <source>
        <strain evidence="18 19">GY-19</strain>
    </source>
</reference>
<feature type="binding site" evidence="15">
    <location>
        <position position="110"/>
    </location>
    <ligand>
        <name>DNA</name>
        <dbReference type="ChEBI" id="CHEBI:16991"/>
    </ligand>
</feature>
<dbReference type="Pfam" id="PF06831">
    <property type="entry name" value="H2TH"/>
    <property type="match status" value="1"/>
</dbReference>
<evidence type="ECO:0000313" key="18">
    <source>
        <dbReference type="EMBL" id="MCZ0864470.1"/>
    </source>
</evidence>
<evidence type="ECO:0000256" key="5">
    <source>
        <dbReference type="ARBA" id="ARBA00022763"/>
    </source>
</evidence>
<comment type="catalytic activity">
    <reaction evidence="14 15">
        <text>2'-deoxyribonucleotide-(2'-deoxyribose 5'-phosphate)-2'-deoxyribonucleotide-DNA = a 3'-end 2'-deoxyribonucleotide-(2,3-dehydro-2,3-deoxyribose 5'-phosphate)-DNA + a 5'-end 5'-phospho-2'-deoxyribonucleoside-DNA + H(+)</text>
        <dbReference type="Rhea" id="RHEA:66592"/>
        <dbReference type="Rhea" id="RHEA-COMP:13180"/>
        <dbReference type="Rhea" id="RHEA-COMP:16897"/>
        <dbReference type="Rhea" id="RHEA-COMP:17067"/>
        <dbReference type="ChEBI" id="CHEBI:15378"/>
        <dbReference type="ChEBI" id="CHEBI:136412"/>
        <dbReference type="ChEBI" id="CHEBI:157695"/>
        <dbReference type="ChEBI" id="CHEBI:167181"/>
        <dbReference type="EC" id="4.2.99.18"/>
    </reaction>
</comment>
<dbReference type="SUPFAM" id="SSF57716">
    <property type="entry name" value="Glucocorticoid receptor-like (DNA-binding domain)"/>
    <property type="match status" value="1"/>
</dbReference>
<dbReference type="PROSITE" id="PS01242">
    <property type="entry name" value="ZF_FPG_1"/>
    <property type="match status" value="1"/>
</dbReference>
<dbReference type="GO" id="GO:0140078">
    <property type="term" value="F:class I DNA-(apurinic or apyrimidinic site) endonuclease activity"/>
    <property type="evidence" value="ECO:0007669"/>
    <property type="project" value="UniProtKB-EC"/>
</dbReference>
<keyword evidence="5 15" id="KW-0227">DNA damage</keyword>
<evidence type="ECO:0000259" key="17">
    <source>
        <dbReference type="PROSITE" id="PS51068"/>
    </source>
</evidence>
<dbReference type="InterPro" id="IPR015886">
    <property type="entry name" value="H2TH_FPG"/>
</dbReference>
<dbReference type="RefSeq" id="WP_258330625.1">
    <property type="nucleotide sequence ID" value="NZ_JAPTGG010000003.1"/>
</dbReference>
<dbReference type="InterPro" id="IPR010663">
    <property type="entry name" value="Znf_FPG/IleRS"/>
</dbReference>
<keyword evidence="6 15" id="KW-0863">Zinc-finger</keyword>
<keyword evidence="19" id="KW-1185">Reference proteome</keyword>